<dbReference type="Proteomes" id="UP000182360">
    <property type="component" value="Unassembled WGS sequence"/>
</dbReference>
<dbReference type="GO" id="GO:0006231">
    <property type="term" value="P:dTMP biosynthetic process"/>
    <property type="evidence" value="ECO:0007669"/>
    <property type="project" value="InterPro"/>
</dbReference>
<dbReference type="OrthoDB" id="1091530at2"/>
<dbReference type="InterPro" id="IPR036098">
    <property type="entry name" value="Thymidylate_synthase_ThyX_sf"/>
</dbReference>
<gene>
    <name evidence="1" type="ORF">SAMN04487977_101547</name>
</gene>
<protein>
    <submittedName>
        <fullName evidence="1">Uncharacterized protein</fullName>
    </submittedName>
</protein>
<evidence type="ECO:0000313" key="1">
    <source>
        <dbReference type="EMBL" id="SEP82913.1"/>
    </source>
</evidence>
<accession>A0A1H9B2M6</accession>
<proteinExistence type="predicted"/>
<reference evidence="1 2" key="1">
    <citation type="submission" date="2016-10" db="EMBL/GenBank/DDBJ databases">
        <authorList>
            <person name="de Groot N.N."/>
        </authorList>
    </citation>
    <scope>NUCLEOTIDE SEQUENCE [LARGE SCALE GENOMIC DNA]</scope>
    <source>
        <strain evidence="1 2">B25</strain>
    </source>
</reference>
<name>A0A1H9B2M6_9SPIR</name>
<dbReference type="GO" id="GO:0050660">
    <property type="term" value="F:flavin adenine dinucleotide binding"/>
    <property type="evidence" value="ECO:0007669"/>
    <property type="project" value="InterPro"/>
</dbReference>
<evidence type="ECO:0000313" key="2">
    <source>
        <dbReference type="Proteomes" id="UP000182360"/>
    </source>
</evidence>
<dbReference type="GO" id="GO:0050797">
    <property type="term" value="F:thymidylate synthase (FAD) activity"/>
    <property type="evidence" value="ECO:0007669"/>
    <property type="project" value="InterPro"/>
</dbReference>
<dbReference type="AlphaFoldDB" id="A0A1H9B2M6"/>
<keyword evidence="2" id="KW-1185">Reference proteome</keyword>
<dbReference type="SUPFAM" id="SSF69796">
    <property type="entry name" value="Thymidylate synthase-complementing protein Thy1"/>
    <property type="match status" value="1"/>
</dbReference>
<sequence>MTHFLKSIVDWKLIKNCCRSSMRKEFTDNEASVEFKKKLLISEHSPIRQIEFYWKWDNIKYWVSTEWSRHKFEKTISSQRNDRQGDYDRNAARQDAPVDYIGWANEQNLIDSFRKRLCRKATDEARLLAEDFKIELSKVYPLEADVLVPHCVYRCGCSEPNCCGLWFAFLNWCEESKEEIDLLSIQGRYDAYNKWFKETHCE</sequence>
<dbReference type="EMBL" id="FOFU01000001">
    <property type="protein sequence ID" value="SEP82913.1"/>
    <property type="molecule type" value="Genomic_DNA"/>
</dbReference>
<organism evidence="1 2">
    <name type="scientific">Treponema bryantii</name>
    <dbReference type="NCBI Taxonomy" id="163"/>
    <lineage>
        <taxon>Bacteria</taxon>
        <taxon>Pseudomonadati</taxon>
        <taxon>Spirochaetota</taxon>
        <taxon>Spirochaetia</taxon>
        <taxon>Spirochaetales</taxon>
        <taxon>Treponemataceae</taxon>
        <taxon>Treponema</taxon>
    </lineage>
</organism>